<dbReference type="Proteomes" id="UP000094389">
    <property type="component" value="Unassembled WGS sequence"/>
</dbReference>
<feature type="compositionally biased region" description="Basic residues" evidence="4">
    <location>
        <begin position="11"/>
        <end position="20"/>
    </location>
</feature>
<dbReference type="AlphaFoldDB" id="A0A0H5CA58"/>
<evidence type="ECO:0000313" key="8">
    <source>
        <dbReference type="EMBL" id="ODV73827.1"/>
    </source>
</evidence>
<dbReference type="OrthoDB" id="442863at2759"/>
<reference evidence="7" key="1">
    <citation type="submission" date="2014-12" db="EMBL/GenBank/DDBJ databases">
        <authorList>
            <person name="Jaenicke S."/>
        </authorList>
    </citation>
    <scope>NUCLEOTIDE SEQUENCE [LARGE SCALE GENOMIC DNA]</scope>
    <source>
        <strain evidence="7">CBS1600</strain>
    </source>
</reference>
<dbReference type="STRING" id="983966.A0A0H5CA58"/>
<dbReference type="Proteomes" id="UP000038830">
    <property type="component" value="Unassembled WGS sequence"/>
</dbReference>
<keyword evidence="2" id="KW-0819">tRNA processing</keyword>
<evidence type="ECO:0000313" key="7">
    <source>
        <dbReference type="EMBL" id="CEP25132.1"/>
    </source>
</evidence>
<evidence type="ECO:0000313" key="10">
    <source>
        <dbReference type="Proteomes" id="UP000094389"/>
    </source>
</evidence>
<organism evidence="7 9">
    <name type="scientific">Cyberlindnera jadinii (strain ATCC 18201 / CBS 1600 / BCRC 20928 / JCM 3617 / NBRC 0987 / NRRL Y-1542)</name>
    <name type="common">Torula yeast</name>
    <name type="synonym">Candida utilis</name>
    <dbReference type="NCBI Taxonomy" id="983966"/>
    <lineage>
        <taxon>Eukaryota</taxon>
        <taxon>Fungi</taxon>
        <taxon>Dikarya</taxon>
        <taxon>Ascomycota</taxon>
        <taxon>Saccharomycotina</taxon>
        <taxon>Saccharomycetes</taxon>
        <taxon>Phaffomycetales</taxon>
        <taxon>Phaffomycetaceae</taxon>
        <taxon>Cyberlindnera</taxon>
    </lineage>
</organism>
<accession>A0A1E4S2R6</accession>
<gene>
    <name evidence="7" type="primary">POP1</name>
    <name evidence="7" type="ORF">BN1211_6132</name>
    <name evidence="8" type="ORF">CYBJADRAFT_167242</name>
</gene>
<dbReference type="InterPro" id="IPR039182">
    <property type="entry name" value="Pop1"/>
</dbReference>
<sequence>MKKQGFDSKKYKQIKRRQARQIKSQTHDPALNKDGILNTAEFLKSRKFEIGELEKAQLNSKFASSTRAFQSLPRTLRRRTASHNVKRIPKRLRKRALREMQSSDTPASSKRGKLRGRELYRARTVSSLLRLATRLQLHKQLPGNTTLGRLRMRQRIKELNKQLKSSRDADSIDFNNTIGSYDISSVNSLASPPRGKVKYTKRQLEFTWLNTHVWHAKRAHMIKRWGWQIPLQPTQKCFRSSHRAFNLDGAVVWDKSFIGTCIIQGDNEASIVELVNQVIVGKKWTKLKSDGLSINTMVESDDDIIGEITIIAFQSPATKRCVIRAHPSIYTEVFNLLVSKRTEDVEIVDCRYALGSIEITGPVALSSLATVLKPVDPSSANAQIFKELCCQTHLPDKTMFTLMVQDPRLANRTKPSQRSNADPLDSLIRMKATRENLDQFTIEALLTSKGRMESYKDQKSLKQVQVELNKPVDERQPGKPIPVMLFNNDGVWTVLVPWFWTLPIWHALVHIAHVKLGGLKQTHQLKFESGKLFFPVDFPFTQVGELENKLNADVKREKWAKKPKGKRVNYDSIKIGNSRGEVGDPFGCDWRYLQVLRIALPHVTNNRSISRTSVWNEQFQRKIEELHDVYNLIEDVKQSKVNKLSKLPIRLSSAVEYPSTIESPLPVTTINVTTLSRGSIGDNARLYSIPTEDLSEWLSTIDSKHTNGRKNHESYPQCPSPQHLVGFITSGTYNLHEGHATGVGCVDSVWTTRSERFLLLRNVGVDVVRLVTWEAVDALKAMRPTRR</sequence>
<feature type="region of interest" description="Disordered" evidence="4">
    <location>
        <begin position="1"/>
        <end position="31"/>
    </location>
</feature>
<protein>
    <submittedName>
        <fullName evidence="7">K01164 ribonuclease P</fullName>
    </submittedName>
    <submittedName>
        <fullName evidence="8">POPLD-domain-containing protein</fullName>
    </submittedName>
</protein>
<evidence type="ECO:0000256" key="4">
    <source>
        <dbReference type="SAM" id="MobiDB-lite"/>
    </source>
</evidence>
<dbReference type="Gene3D" id="3.30.70.1400">
    <property type="entry name" value="Aminomethyltransferase beta-barrel domains"/>
    <property type="match status" value="1"/>
</dbReference>
<dbReference type="InterPro" id="IPR009723">
    <property type="entry name" value="Pop1_N"/>
</dbReference>
<evidence type="ECO:0000313" key="9">
    <source>
        <dbReference type="Proteomes" id="UP000038830"/>
    </source>
</evidence>
<dbReference type="InterPro" id="IPR027266">
    <property type="entry name" value="TrmE/GcvT-like"/>
</dbReference>
<dbReference type="PANTHER" id="PTHR22731">
    <property type="entry name" value="RIBONUCLEASES P/MRP PROTEIN SUBUNIT POP1"/>
    <property type="match status" value="1"/>
</dbReference>
<dbReference type="Gene3D" id="3.30.1360.120">
    <property type="entry name" value="Probable tRNA modification gtpase trme, domain 1"/>
    <property type="match status" value="1"/>
</dbReference>
<dbReference type="Pfam" id="PF08170">
    <property type="entry name" value="POPLD"/>
    <property type="match status" value="1"/>
</dbReference>
<feature type="region of interest" description="Disordered" evidence="4">
    <location>
        <begin position="94"/>
        <end position="113"/>
    </location>
</feature>
<dbReference type="OMA" id="WNAKRSH"/>
<reference evidence="8 10" key="3">
    <citation type="journal article" date="2016" name="Proc. Natl. Acad. Sci. U.S.A.">
        <title>Comparative genomics of biotechnologically important yeasts.</title>
        <authorList>
            <person name="Riley R."/>
            <person name="Haridas S."/>
            <person name="Wolfe K.H."/>
            <person name="Lopes M.R."/>
            <person name="Hittinger C.T."/>
            <person name="Goeker M."/>
            <person name="Salamov A.A."/>
            <person name="Wisecaver J.H."/>
            <person name="Long T.M."/>
            <person name="Calvey C.H."/>
            <person name="Aerts A.L."/>
            <person name="Barry K.W."/>
            <person name="Choi C."/>
            <person name="Clum A."/>
            <person name="Coughlan A.Y."/>
            <person name="Deshpande S."/>
            <person name="Douglass A.P."/>
            <person name="Hanson S.J."/>
            <person name="Klenk H.-P."/>
            <person name="LaButti K.M."/>
            <person name="Lapidus A."/>
            <person name="Lindquist E.A."/>
            <person name="Lipzen A.M."/>
            <person name="Meier-Kolthoff J.P."/>
            <person name="Ohm R.A."/>
            <person name="Otillar R.P."/>
            <person name="Pangilinan J.L."/>
            <person name="Peng Y."/>
            <person name="Rokas A."/>
            <person name="Rosa C.A."/>
            <person name="Scheuner C."/>
            <person name="Sibirny A.A."/>
            <person name="Slot J.C."/>
            <person name="Stielow J.B."/>
            <person name="Sun H."/>
            <person name="Kurtzman C.P."/>
            <person name="Blackwell M."/>
            <person name="Grigoriev I.V."/>
            <person name="Jeffries T.W."/>
        </authorList>
    </citation>
    <scope>NUCLEOTIDE SEQUENCE [LARGE SCALE GENOMIC DNA]</scope>
    <source>
        <strain evidence="10">ATCC 18201 / CBS 1600 / BCRC 20928 / JCM 3617 / NBRC 0987 / NRRL Y-1542</strain>
        <strain evidence="8">NRRL Y-1542</strain>
    </source>
</reference>
<dbReference type="PANTHER" id="PTHR22731:SF3">
    <property type="entry name" value="RIBONUCLEASES P_MRP PROTEIN SUBUNIT POP1"/>
    <property type="match status" value="1"/>
</dbReference>
<name>A0A0H5CA58_CYBJN</name>
<dbReference type="EMBL" id="KV453929">
    <property type="protein sequence ID" value="ODV73827.1"/>
    <property type="molecule type" value="Genomic_DNA"/>
</dbReference>
<evidence type="ECO:0000259" key="5">
    <source>
        <dbReference type="Pfam" id="PF06978"/>
    </source>
</evidence>
<reference evidence="9" key="2">
    <citation type="journal article" date="2015" name="J. Biotechnol.">
        <title>The structure of the Cyberlindnera jadinii genome and its relation to Candida utilis analyzed by the occurrence of single nucleotide polymorphisms.</title>
        <authorList>
            <person name="Rupp O."/>
            <person name="Brinkrolf K."/>
            <person name="Buerth C."/>
            <person name="Kunigo M."/>
            <person name="Schneider J."/>
            <person name="Jaenicke S."/>
            <person name="Goesmann A."/>
            <person name="Puehler A."/>
            <person name="Jaeger K.-E."/>
            <person name="Ernst J.F."/>
        </authorList>
    </citation>
    <scope>NUCLEOTIDE SEQUENCE [LARGE SCALE GENOMIC DNA]</scope>
    <source>
        <strain evidence="9">ATCC 18201 / CBS 1600 / BCRC 20928 / JCM 3617 / NBRC 0987 / NRRL Y-1542</strain>
    </source>
</reference>
<dbReference type="GO" id="GO:0000172">
    <property type="term" value="C:ribonuclease MRP complex"/>
    <property type="evidence" value="ECO:0007669"/>
    <property type="project" value="InterPro"/>
</dbReference>
<dbReference type="InterPro" id="IPR012590">
    <property type="entry name" value="POPLD_dom"/>
</dbReference>
<evidence type="ECO:0000259" key="6">
    <source>
        <dbReference type="Pfam" id="PF08170"/>
    </source>
</evidence>
<evidence type="ECO:0000256" key="2">
    <source>
        <dbReference type="ARBA" id="ARBA00022694"/>
    </source>
</evidence>
<dbReference type="RefSeq" id="XP_020070866.1">
    <property type="nucleotide sequence ID" value="XM_020214823.1"/>
</dbReference>
<keyword evidence="10" id="KW-1185">Reference proteome</keyword>
<evidence type="ECO:0000256" key="3">
    <source>
        <dbReference type="ARBA" id="ARBA00023242"/>
    </source>
</evidence>
<evidence type="ECO:0000256" key="1">
    <source>
        <dbReference type="ARBA" id="ARBA00004123"/>
    </source>
</evidence>
<dbReference type="GeneID" id="30989219"/>
<feature type="domain" description="Pop1 N-terminal" evidence="5">
    <location>
        <begin position="42"/>
        <end position="265"/>
    </location>
</feature>
<dbReference type="Pfam" id="PF06978">
    <property type="entry name" value="POP1_N"/>
    <property type="match status" value="1"/>
</dbReference>
<dbReference type="GO" id="GO:0005655">
    <property type="term" value="C:nucleolar ribonuclease P complex"/>
    <property type="evidence" value="ECO:0007669"/>
    <property type="project" value="InterPro"/>
</dbReference>
<dbReference type="SUPFAM" id="SSF103025">
    <property type="entry name" value="Folate-binding domain"/>
    <property type="match status" value="1"/>
</dbReference>
<comment type="subcellular location">
    <subcellularLocation>
        <location evidence="1">Nucleus</location>
    </subcellularLocation>
</comment>
<feature type="compositionally biased region" description="Basic and acidic residues" evidence="4">
    <location>
        <begin position="1"/>
        <end position="10"/>
    </location>
</feature>
<feature type="domain" description="POPLD" evidence="6">
    <location>
        <begin position="492"/>
        <end position="590"/>
    </location>
</feature>
<dbReference type="GO" id="GO:0001682">
    <property type="term" value="P:tRNA 5'-leader removal"/>
    <property type="evidence" value="ECO:0007669"/>
    <property type="project" value="InterPro"/>
</dbReference>
<dbReference type="EMBL" id="CDQK01000007">
    <property type="protein sequence ID" value="CEP25132.1"/>
    <property type="molecule type" value="Genomic_DNA"/>
</dbReference>
<proteinExistence type="predicted"/>
<keyword evidence="3" id="KW-0539">Nucleus</keyword>
<accession>A0A0H5CA58</accession>